<evidence type="ECO:0000313" key="4">
    <source>
        <dbReference type="Proteomes" id="UP000195521"/>
    </source>
</evidence>
<dbReference type="GO" id="GO:0003723">
    <property type="term" value="F:RNA binding"/>
    <property type="evidence" value="ECO:0007669"/>
    <property type="project" value="UniProtKB-KW"/>
</dbReference>
<comment type="caution">
    <text evidence="3">The sequence shown here is derived from an EMBL/GenBank/DDBJ whole genome shotgun (WGS) entry which is preliminary data.</text>
</comment>
<feature type="signal peptide" evidence="2">
    <location>
        <begin position="1"/>
        <end position="24"/>
    </location>
</feature>
<organism evidence="3 4">
    <name type="scientific">Plasmodium gonderi</name>
    <dbReference type="NCBI Taxonomy" id="77519"/>
    <lineage>
        <taxon>Eukaryota</taxon>
        <taxon>Sar</taxon>
        <taxon>Alveolata</taxon>
        <taxon>Apicomplexa</taxon>
        <taxon>Aconoidasida</taxon>
        <taxon>Haemosporida</taxon>
        <taxon>Plasmodiidae</taxon>
        <taxon>Plasmodium</taxon>
        <taxon>Plasmodium (Plasmodium)</taxon>
    </lineage>
</organism>
<dbReference type="Proteomes" id="UP000195521">
    <property type="component" value="Unassembled WGS sequence"/>
</dbReference>
<evidence type="ECO:0000256" key="2">
    <source>
        <dbReference type="SAM" id="SignalP"/>
    </source>
</evidence>
<evidence type="ECO:0000256" key="1">
    <source>
        <dbReference type="PROSITE-ProRule" id="PRU00182"/>
    </source>
</evidence>
<dbReference type="OMA" id="IHESHYV"/>
<proteinExistence type="predicted"/>
<dbReference type="OrthoDB" id="370704at2759"/>
<evidence type="ECO:0000313" key="3">
    <source>
        <dbReference type="EMBL" id="GAW79704.1"/>
    </source>
</evidence>
<name>A0A1Y1JHY7_PLAGO</name>
<dbReference type="PROSITE" id="PS50889">
    <property type="entry name" value="S4"/>
    <property type="match status" value="1"/>
</dbReference>
<dbReference type="RefSeq" id="XP_028542293.1">
    <property type="nucleotide sequence ID" value="XM_028686492.1"/>
</dbReference>
<dbReference type="GeneID" id="39746416"/>
<sequence>MNFVYSFFVHLCLLLLNQYQIIYAYKINPLQRNNQHKRIFFTFHKKDKHRSFFTRNNSQQKGFNKTGLFNEMPDNAEVELLDEIKEHKIETPNFMNKSGENNPIKDNLKKTKKFCNYLTSKLGRLHKKLREIKKLETIFCTNPNILTESQQVKLSKKKQIKNEIVLINRYRKKYIAYKKNLSKNVDDLSPFFYSKKKTRQKRQVCTTEEFNKLAKSDNPTAVVQRIKNIDYEKIPKNVTDYLVFNKVATKEEVKILIGLKAVKINGNILDDENYVINPREDEVKVFNDVIKIHESHYVVRKRFTKKQKKILEEKTNEQLSKVKEEIKQFEKFFNIKQ</sequence>
<feature type="chain" id="PRO_5013027969" evidence="2">
    <location>
        <begin position="25"/>
        <end position="337"/>
    </location>
</feature>
<dbReference type="EMBL" id="BDQF01000006">
    <property type="protein sequence ID" value="GAW79704.1"/>
    <property type="molecule type" value="Genomic_DNA"/>
</dbReference>
<protein>
    <submittedName>
        <fullName evidence="3">Uncharacterized protein</fullName>
    </submittedName>
</protein>
<dbReference type="AlphaFoldDB" id="A0A1Y1JHY7"/>
<accession>A0A1Y1JHY7</accession>
<keyword evidence="1" id="KW-0694">RNA-binding</keyword>
<keyword evidence="4" id="KW-1185">Reference proteome</keyword>
<dbReference type="SUPFAM" id="SSF55174">
    <property type="entry name" value="Alpha-L RNA-binding motif"/>
    <property type="match status" value="1"/>
</dbReference>
<keyword evidence="2" id="KW-0732">Signal</keyword>
<reference evidence="4" key="1">
    <citation type="submission" date="2017-04" db="EMBL/GenBank/DDBJ databases">
        <title>Plasmodium gonderi genome.</title>
        <authorList>
            <person name="Arisue N."/>
            <person name="Honma H."/>
            <person name="Kawai S."/>
            <person name="Tougan T."/>
            <person name="Tanabe K."/>
            <person name="Horii T."/>
        </authorList>
    </citation>
    <scope>NUCLEOTIDE SEQUENCE [LARGE SCALE GENOMIC DNA]</scope>
    <source>
        <strain evidence="4">ATCC 30045</strain>
    </source>
</reference>
<gene>
    <name evidence="3" type="ORF">PGO_051140</name>
</gene>